<evidence type="ECO:0000313" key="2">
    <source>
        <dbReference type="EMBL" id="RKK34201.1"/>
    </source>
</evidence>
<feature type="non-terminal residue" evidence="2">
    <location>
        <position position="1"/>
    </location>
</feature>
<organism evidence="2 3">
    <name type="scientific">Fusarium oxysporum</name>
    <name type="common">Fusarium vascular wilt</name>
    <dbReference type="NCBI Taxonomy" id="5507"/>
    <lineage>
        <taxon>Eukaryota</taxon>
        <taxon>Fungi</taxon>
        <taxon>Dikarya</taxon>
        <taxon>Ascomycota</taxon>
        <taxon>Pezizomycotina</taxon>
        <taxon>Sordariomycetes</taxon>
        <taxon>Hypocreomycetidae</taxon>
        <taxon>Hypocreales</taxon>
        <taxon>Nectriaceae</taxon>
        <taxon>Fusarium</taxon>
        <taxon>Fusarium oxysporum species complex</taxon>
    </lineage>
</organism>
<dbReference type="AlphaFoldDB" id="A0A420M4M0"/>
<dbReference type="Proteomes" id="UP000285084">
    <property type="component" value="Unassembled WGS sequence"/>
</dbReference>
<evidence type="ECO:0000256" key="1">
    <source>
        <dbReference type="SAM" id="MobiDB-lite"/>
    </source>
</evidence>
<dbReference type="VEuPathDB" id="FungiDB:HZS61_005420"/>
<dbReference type="VEuPathDB" id="FungiDB:FOXG_06946"/>
<feature type="region of interest" description="Disordered" evidence="1">
    <location>
        <begin position="88"/>
        <end position="129"/>
    </location>
</feature>
<comment type="caution">
    <text evidence="2">The sequence shown here is derived from an EMBL/GenBank/DDBJ whole genome shotgun (WGS) entry which is preliminary data.</text>
</comment>
<name>A0A420M4M0_FUSOX</name>
<gene>
    <name evidence="2" type="ORF">BFJ69_g18717</name>
</gene>
<accession>A0A420M4M0</accession>
<dbReference type="EMBL" id="MRCX01002697">
    <property type="protein sequence ID" value="RKK34201.1"/>
    <property type="molecule type" value="Genomic_DNA"/>
</dbReference>
<evidence type="ECO:0000313" key="3">
    <source>
        <dbReference type="Proteomes" id="UP000285084"/>
    </source>
</evidence>
<feature type="compositionally biased region" description="Acidic residues" evidence="1">
    <location>
        <begin position="91"/>
        <end position="113"/>
    </location>
</feature>
<proteinExistence type="predicted"/>
<protein>
    <submittedName>
        <fullName evidence="2">Uncharacterized protein</fullName>
    </submittedName>
</protein>
<sequence>RDNVMGLLKNIESLPGHSASFIARLGWVMRELDNDGDQYDVRSRLVAKQQALDPTSQSQTFLEQFLRQTEPPEKKNLSPDAVDVLVIIEREEGEEEEEEGAEREAEDDEDDNDEGRAHRGDDIISYSDG</sequence>
<dbReference type="VEuPathDB" id="FungiDB:FOMG_17973"/>
<reference evidence="2 3" key="1">
    <citation type="journal article" date="2018" name="Sci. Rep.">
        <title>Characterisation of pathogen-specific regions and novel effector candidates in Fusarium oxysporum f. sp. cepae.</title>
        <authorList>
            <person name="Armitage A.D."/>
            <person name="Taylor A."/>
            <person name="Sobczyk M.K."/>
            <person name="Baxter L."/>
            <person name="Greenfield B.P."/>
            <person name="Bates H.J."/>
            <person name="Wilson F."/>
            <person name="Jackson A.C."/>
            <person name="Ott S."/>
            <person name="Harrison R.J."/>
            <person name="Clarkson J.P."/>
        </authorList>
    </citation>
    <scope>NUCLEOTIDE SEQUENCE [LARGE SCALE GENOMIC DNA]</scope>
    <source>
        <strain evidence="2 3">Fo_A13</strain>
    </source>
</reference>